<keyword evidence="2" id="KW-1185">Reference proteome</keyword>
<organism evidence="2">
    <name type="scientific">Drosophila grimshawi</name>
    <name type="common">Hawaiian fruit fly</name>
    <name type="synonym">Idiomyia grimshawi</name>
    <dbReference type="NCBI Taxonomy" id="7222"/>
    <lineage>
        <taxon>Eukaryota</taxon>
        <taxon>Metazoa</taxon>
        <taxon>Ecdysozoa</taxon>
        <taxon>Arthropoda</taxon>
        <taxon>Hexapoda</taxon>
        <taxon>Insecta</taxon>
        <taxon>Pterygota</taxon>
        <taxon>Neoptera</taxon>
        <taxon>Endopterygota</taxon>
        <taxon>Diptera</taxon>
        <taxon>Brachycera</taxon>
        <taxon>Muscomorpha</taxon>
        <taxon>Ephydroidea</taxon>
        <taxon>Drosophilidae</taxon>
        <taxon>Drosophila</taxon>
        <taxon>Hawaiian Drosophila</taxon>
    </lineage>
</organism>
<name>B4IYM4_DROGR</name>
<dbReference type="Proteomes" id="UP000001070">
    <property type="component" value="Unassembled WGS sequence"/>
</dbReference>
<protein>
    <submittedName>
        <fullName evidence="1">GH15759</fullName>
    </submittedName>
</protein>
<dbReference type="EMBL" id="CH916366">
    <property type="protein sequence ID" value="EDV95534.1"/>
    <property type="molecule type" value="Genomic_DNA"/>
</dbReference>
<sequence>MVLSIFYRQNPAVGDAENAGVEATATGGEEPSSNDVVDLMQQQQVQGQPQGHGPGLGQVQQLEQQMETPRLYQLATSDQPVESGPQRFVEDRIANVDYHTEFTNFINRNAPQGFAPKLHNMLPYLGISFVAWPSYWIWRGIHWQTRRRSERIGLYIHRTFQHAKLMQVVILGIGLLMASSAGGSSESLDVHEVAYAPKSKRSKH</sequence>
<dbReference type="HOGENOM" id="CLU_097307_0_0_1"/>
<dbReference type="AlphaFoldDB" id="B4IYM4"/>
<dbReference type="InParanoid" id="B4IYM4"/>
<dbReference type="OMA" id="APINYEM"/>
<dbReference type="OrthoDB" id="7860571at2759"/>
<evidence type="ECO:0000313" key="2">
    <source>
        <dbReference type="Proteomes" id="UP000001070"/>
    </source>
</evidence>
<dbReference type="KEGG" id="dgr:6557934"/>
<dbReference type="eggNOG" id="ENOG502TC1P">
    <property type="taxonomic scope" value="Eukaryota"/>
</dbReference>
<gene>
    <name evidence="1" type="primary">Dgri\GH15759</name>
    <name evidence="1" type="ORF">Dgri_GH15759</name>
</gene>
<evidence type="ECO:0000313" key="1">
    <source>
        <dbReference type="EMBL" id="EDV95534.1"/>
    </source>
</evidence>
<accession>B4IYM4</accession>
<dbReference type="PhylomeDB" id="B4IYM4"/>
<reference evidence="1 2" key="1">
    <citation type="journal article" date="2007" name="Nature">
        <title>Evolution of genes and genomes on the Drosophila phylogeny.</title>
        <authorList>
            <consortium name="Drosophila 12 Genomes Consortium"/>
            <person name="Clark A.G."/>
            <person name="Eisen M.B."/>
            <person name="Smith D.R."/>
            <person name="Bergman C.M."/>
            <person name="Oliver B."/>
            <person name="Markow T.A."/>
            <person name="Kaufman T.C."/>
            <person name="Kellis M."/>
            <person name="Gelbart W."/>
            <person name="Iyer V.N."/>
            <person name="Pollard D.A."/>
            <person name="Sackton T.B."/>
            <person name="Larracuente A.M."/>
            <person name="Singh N.D."/>
            <person name="Abad J.P."/>
            <person name="Abt D.N."/>
            <person name="Adryan B."/>
            <person name="Aguade M."/>
            <person name="Akashi H."/>
            <person name="Anderson W.W."/>
            <person name="Aquadro C.F."/>
            <person name="Ardell D.H."/>
            <person name="Arguello R."/>
            <person name="Artieri C.G."/>
            <person name="Barbash D.A."/>
            <person name="Barker D."/>
            <person name="Barsanti P."/>
            <person name="Batterham P."/>
            <person name="Batzoglou S."/>
            <person name="Begun D."/>
            <person name="Bhutkar A."/>
            <person name="Blanco E."/>
            <person name="Bosak S.A."/>
            <person name="Bradley R.K."/>
            <person name="Brand A.D."/>
            <person name="Brent M.R."/>
            <person name="Brooks A.N."/>
            <person name="Brown R.H."/>
            <person name="Butlin R.K."/>
            <person name="Caggese C."/>
            <person name="Calvi B.R."/>
            <person name="Bernardo de Carvalho A."/>
            <person name="Caspi A."/>
            <person name="Castrezana S."/>
            <person name="Celniker S.E."/>
            <person name="Chang J.L."/>
            <person name="Chapple C."/>
            <person name="Chatterji S."/>
            <person name="Chinwalla A."/>
            <person name="Civetta A."/>
            <person name="Clifton S.W."/>
            <person name="Comeron J.M."/>
            <person name="Costello J.C."/>
            <person name="Coyne J.A."/>
            <person name="Daub J."/>
            <person name="David R.G."/>
            <person name="Delcher A.L."/>
            <person name="Delehaunty K."/>
            <person name="Do C.B."/>
            <person name="Ebling H."/>
            <person name="Edwards K."/>
            <person name="Eickbush T."/>
            <person name="Evans J.D."/>
            <person name="Filipski A."/>
            <person name="Findeiss S."/>
            <person name="Freyhult E."/>
            <person name="Fulton L."/>
            <person name="Fulton R."/>
            <person name="Garcia A.C."/>
            <person name="Gardiner A."/>
            <person name="Garfield D.A."/>
            <person name="Garvin B.E."/>
            <person name="Gibson G."/>
            <person name="Gilbert D."/>
            <person name="Gnerre S."/>
            <person name="Godfrey J."/>
            <person name="Good R."/>
            <person name="Gotea V."/>
            <person name="Gravely B."/>
            <person name="Greenberg A.J."/>
            <person name="Griffiths-Jones S."/>
            <person name="Gross S."/>
            <person name="Guigo R."/>
            <person name="Gustafson E.A."/>
            <person name="Haerty W."/>
            <person name="Hahn M.W."/>
            <person name="Halligan D.L."/>
            <person name="Halpern A.L."/>
            <person name="Halter G.M."/>
            <person name="Han M.V."/>
            <person name="Heger A."/>
            <person name="Hillier L."/>
            <person name="Hinrichs A.S."/>
            <person name="Holmes I."/>
            <person name="Hoskins R.A."/>
            <person name="Hubisz M.J."/>
            <person name="Hultmark D."/>
            <person name="Huntley M.A."/>
            <person name="Jaffe D.B."/>
            <person name="Jagadeeshan S."/>
            <person name="Jeck W.R."/>
            <person name="Johnson J."/>
            <person name="Jones C.D."/>
            <person name="Jordan W.C."/>
            <person name="Karpen G.H."/>
            <person name="Kataoka E."/>
            <person name="Keightley P.D."/>
            <person name="Kheradpour P."/>
            <person name="Kirkness E.F."/>
            <person name="Koerich L.B."/>
            <person name="Kristiansen K."/>
            <person name="Kudrna D."/>
            <person name="Kulathinal R.J."/>
            <person name="Kumar S."/>
            <person name="Kwok R."/>
            <person name="Lander E."/>
            <person name="Langley C.H."/>
            <person name="Lapoint R."/>
            <person name="Lazzaro B.P."/>
            <person name="Lee S.J."/>
            <person name="Levesque L."/>
            <person name="Li R."/>
            <person name="Lin C.F."/>
            <person name="Lin M.F."/>
            <person name="Lindblad-Toh K."/>
            <person name="Llopart A."/>
            <person name="Long M."/>
            <person name="Low L."/>
            <person name="Lozovsky E."/>
            <person name="Lu J."/>
            <person name="Luo M."/>
            <person name="Machado C.A."/>
            <person name="Makalowski W."/>
            <person name="Marzo M."/>
            <person name="Matsuda M."/>
            <person name="Matzkin L."/>
            <person name="McAllister B."/>
            <person name="McBride C.S."/>
            <person name="McKernan B."/>
            <person name="McKernan K."/>
            <person name="Mendez-Lago M."/>
            <person name="Minx P."/>
            <person name="Mollenhauer M.U."/>
            <person name="Montooth K."/>
            <person name="Mount S.M."/>
            <person name="Mu X."/>
            <person name="Myers E."/>
            <person name="Negre B."/>
            <person name="Newfeld S."/>
            <person name="Nielsen R."/>
            <person name="Noor M.A."/>
            <person name="O'Grady P."/>
            <person name="Pachter L."/>
            <person name="Papaceit M."/>
            <person name="Parisi M.J."/>
            <person name="Parisi M."/>
            <person name="Parts L."/>
            <person name="Pedersen J.S."/>
            <person name="Pesole G."/>
            <person name="Phillippy A.M."/>
            <person name="Ponting C.P."/>
            <person name="Pop M."/>
            <person name="Porcelli D."/>
            <person name="Powell J.R."/>
            <person name="Prohaska S."/>
            <person name="Pruitt K."/>
            <person name="Puig M."/>
            <person name="Quesneville H."/>
            <person name="Ram K.R."/>
            <person name="Rand D."/>
            <person name="Rasmussen M.D."/>
            <person name="Reed L.K."/>
            <person name="Reenan R."/>
            <person name="Reily A."/>
            <person name="Remington K.A."/>
            <person name="Rieger T.T."/>
            <person name="Ritchie M.G."/>
            <person name="Robin C."/>
            <person name="Rogers Y.H."/>
            <person name="Rohde C."/>
            <person name="Rozas J."/>
            <person name="Rubenfield M.J."/>
            <person name="Ruiz A."/>
            <person name="Russo S."/>
            <person name="Salzberg S.L."/>
            <person name="Sanchez-Gracia A."/>
            <person name="Saranga D.J."/>
            <person name="Sato H."/>
            <person name="Schaeffer S.W."/>
            <person name="Schatz M.C."/>
            <person name="Schlenke T."/>
            <person name="Schwartz R."/>
            <person name="Segarra C."/>
            <person name="Singh R.S."/>
            <person name="Sirot L."/>
            <person name="Sirota M."/>
            <person name="Sisneros N.B."/>
            <person name="Smith C.D."/>
            <person name="Smith T.F."/>
            <person name="Spieth J."/>
            <person name="Stage D.E."/>
            <person name="Stark A."/>
            <person name="Stephan W."/>
            <person name="Strausberg R.L."/>
            <person name="Strempel S."/>
            <person name="Sturgill D."/>
            <person name="Sutton G."/>
            <person name="Sutton G.G."/>
            <person name="Tao W."/>
            <person name="Teichmann S."/>
            <person name="Tobari Y.N."/>
            <person name="Tomimura Y."/>
            <person name="Tsolas J.M."/>
            <person name="Valente V.L."/>
            <person name="Venter E."/>
            <person name="Venter J.C."/>
            <person name="Vicario S."/>
            <person name="Vieira F.G."/>
            <person name="Vilella A.J."/>
            <person name="Villasante A."/>
            <person name="Walenz B."/>
            <person name="Wang J."/>
            <person name="Wasserman M."/>
            <person name="Watts T."/>
            <person name="Wilson D."/>
            <person name="Wilson R.K."/>
            <person name="Wing R.A."/>
            <person name="Wolfner M.F."/>
            <person name="Wong A."/>
            <person name="Wong G.K."/>
            <person name="Wu C.I."/>
            <person name="Wu G."/>
            <person name="Yamamoto D."/>
            <person name="Yang H.P."/>
            <person name="Yang S.P."/>
            <person name="Yorke J.A."/>
            <person name="Yoshida K."/>
            <person name="Zdobnov E."/>
            <person name="Zhang P."/>
            <person name="Zhang Y."/>
            <person name="Zimin A.V."/>
            <person name="Baldwin J."/>
            <person name="Abdouelleil A."/>
            <person name="Abdulkadir J."/>
            <person name="Abebe A."/>
            <person name="Abera B."/>
            <person name="Abreu J."/>
            <person name="Acer S.C."/>
            <person name="Aftuck L."/>
            <person name="Alexander A."/>
            <person name="An P."/>
            <person name="Anderson E."/>
            <person name="Anderson S."/>
            <person name="Arachi H."/>
            <person name="Azer M."/>
            <person name="Bachantsang P."/>
            <person name="Barry A."/>
            <person name="Bayul T."/>
            <person name="Berlin A."/>
            <person name="Bessette D."/>
            <person name="Bloom T."/>
            <person name="Blye J."/>
            <person name="Boguslavskiy L."/>
            <person name="Bonnet C."/>
            <person name="Boukhgalter B."/>
            <person name="Bourzgui I."/>
            <person name="Brown A."/>
            <person name="Cahill P."/>
            <person name="Channer S."/>
            <person name="Cheshatsang Y."/>
            <person name="Chuda L."/>
            <person name="Citroen M."/>
            <person name="Collymore A."/>
            <person name="Cooke P."/>
            <person name="Costello M."/>
            <person name="D'Aco K."/>
            <person name="Daza R."/>
            <person name="De Haan G."/>
            <person name="DeGray S."/>
            <person name="DeMaso C."/>
            <person name="Dhargay N."/>
            <person name="Dooley K."/>
            <person name="Dooley E."/>
            <person name="Doricent M."/>
            <person name="Dorje P."/>
            <person name="Dorjee K."/>
            <person name="Dupes A."/>
            <person name="Elong R."/>
            <person name="Falk J."/>
            <person name="Farina A."/>
            <person name="Faro S."/>
            <person name="Ferguson D."/>
            <person name="Fisher S."/>
            <person name="Foley C.D."/>
            <person name="Franke A."/>
            <person name="Friedrich D."/>
            <person name="Gadbois L."/>
            <person name="Gearin G."/>
            <person name="Gearin C.R."/>
            <person name="Giannoukos G."/>
            <person name="Goode T."/>
            <person name="Graham J."/>
            <person name="Grandbois E."/>
            <person name="Grewal S."/>
            <person name="Gyaltsen K."/>
            <person name="Hafez N."/>
            <person name="Hagos B."/>
            <person name="Hall J."/>
            <person name="Henson C."/>
            <person name="Hollinger A."/>
            <person name="Honan T."/>
            <person name="Huard M.D."/>
            <person name="Hughes L."/>
            <person name="Hurhula B."/>
            <person name="Husby M.E."/>
            <person name="Kamat A."/>
            <person name="Kanga B."/>
            <person name="Kashin S."/>
            <person name="Khazanovich D."/>
            <person name="Kisner P."/>
            <person name="Lance K."/>
            <person name="Lara M."/>
            <person name="Lee W."/>
            <person name="Lennon N."/>
            <person name="Letendre F."/>
            <person name="LeVine R."/>
            <person name="Lipovsky A."/>
            <person name="Liu X."/>
            <person name="Liu J."/>
            <person name="Liu S."/>
            <person name="Lokyitsang T."/>
            <person name="Lokyitsang Y."/>
            <person name="Lubonja R."/>
            <person name="Lui A."/>
            <person name="MacDonald P."/>
            <person name="Magnisalis V."/>
            <person name="Maru K."/>
            <person name="Matthews C."/>
            <person name="McCusker W."/>
            <person name="McDonough S."/>
            <person name="Mehta T."/>
            <person name="Meldrim J."/>
            <person name="Meneus L."/>
            <person name="Mihai O."/>
            <person name="Mihalev A."/>
            <person name="Mihova T."/>
            <person name="Mittelman R."/>
            <person name="Mlenga V."/>
            <person name="Montmayeur A."/>
            <person name="Mulrain L."/>
            <person name="Navidi A."/>
            <person name="Naylor J."/>
            <person name="Negash T."/>
            <person name="Nguyen T."/>
            <person name="Nguyen N."/>
            <person name="Nicol R."/>
            <person name="Norbu C."/>
            <person name="Norbu N."/>
            <person name="Novod N."/>
            <person name="O'Neill B."/>
            <person name="Osman S."/>
            <person name="Markiewicz E."/>
            <person name="Oyono O.L."/>
            <person name="Patti C."/>
            <person name="Phunkhang P."/>
            <person name="Pierre F."/>
            <person name="Priest M."/>
            <person name="Raghuraman S."/>
            <person name="Rege F."/>
            <person name="Reyes R."/>
            <person name="Rise C."/>
            <person name="Rogov P."/>
            <person name="Ross K."/>
            <person name="Ryan E."/>
            <person name="Settipalli S."/>
            <person name="Shea T."/>
            <person name="Sherpa N."/>
            <person name="Shi L."/>
            <person name="Shih D."/>
            <person name="Sparrow T."/>
            <person name="Spaulding J."/>
            <person name="Stalker J."/>
            <person name="Stange-Thomann N."/>
            <person name="Stavropoulos S."/>
            <person name="Stone C."/>
            <person name="Strader C."/>
            <person name="Tesfaye S."/>
            <person name="Thomson T."/>
            <person name="Thoulutsang Y."/>
            <person name="Thoulutsang D."/>
            <person name="Topham K."/>
            <person name="Topping I."/>
            <person name="Tsamla T."/>
            <person name="Vassiliev H."/>
            <person name="Vo A."/>
            <person name="Wangchuk T."/>
            <person name="Wangdi T."/>
            <person name="Weiand M."/>
            <person name="Wilkinson J."/>
            <person name="Wilson A."/>
            <person name="Yadav S."/>
            <person name="Young G."/>
            <person name="Yu Q."/>
            <person name="Zembek L."/>
            <person name="Zhong D."/>
            <person name="Zimmer A."/>
            <person name="Zwirko Z."/>
            <person name="Jaffe D.B."/>
            <person name="Alvarez P."/>
            <person name="Brockman W."/>
            <person name="Butler J."/>
            <person name="Chin C."/>
            <person name="Gnerre S."/>
            <person name="Grabherr M."/>
            <person name="Kleber M."/>
            <person name="Mauceli E."/>
            <person name="MacCallum I."/>
        </authorList>
    </citation>
    <scope>NUCLEOTIDE SEQUENCE [LARGE SCALE GENOMIC DNA]</scope>
    <source>
        <strain evidence="2">Tucson 15287-2541.00</strain>
    </source>
</reference>
<proteinExistence type="predicted"/>